<name>A0A8S1T9I4_PAROT</name>
<evidence type="ECO:0000313" key="3">
    <source>
        <dbReference type="Proteomes" id="UP000683925"/>
    </source>
</evidence>
<proteinExistence type="predicted"/>
<keyword evidence="1" id="KW-1133">Transmembrane helix</keyword>
<feature type="transmembrane region" description="Helical" evidence="1">
    <location>
        <begin position="66"/>
        <end position="90"/>
    </location>
</feature>
<feature type="transmembrane region" description="Helical" evidence="1">
    <location>
        <begin position="965"/>
        <end position="988"/>
    </location>
</feature>
<sequence>MNKQLSRLTKQMFEKIIELDDLSIKLSDKLVLFIQILGALLNLSYLQPQEQHKYIYIVSLFARPQLYLNSTIIGYFFLIANIFYIIGIFANIPGKRLISLYGGLMVTNMLNFGMEISPSPLCYILQPSLIMISGLHKLFLLETLDVENINFHETKIQYPTYLLWMIQITQSLLWYYGQNRVTLNLIGLLQSLLQLALTSNFIIAAIQLYTIIYTFAIILGHGNDLSSLLVIFPILLRITQYRELRNKQKEGQTPGNTKRIDNILISISVLIQQKQYQKALCQLQEMKDLNNYYDAKKDRMKLKCLNLIKTMIFANQSTQNSFVDSINKVIEIEEMSYFYIKELKSLMLQKLQLLQNAQEENFDTYYDYLDKLSSIEKILNSLYEDHPTLKNKAILLFFSAEIMNNFHQARLLSHQTNPIQYDSYDLNKLAYLISKYDQGIKISGISNNTLFSKDSSLGIEGYIPPGIREHHNSIIEQFIETGISKYVKRFDASFIAKDNDLYMSSIDFGFNAIITDELKFITFIQVSMEQPMAMILNSQLQITCLSESLSNTLNVSQFDFKHIGYSIKKFLPQYSETESYQENLELILSDLEQEYPYVTTINQERKIINNQPAYYILTFQYIRKSNYKQKSFTQLTYQQSILEPISQQQEYKTRSDFDFLLYGNIAQEEQIDVPYEENDFNQQYLNDLIELQQMDDNTNIYSPDNKQQQKFKLIRKQTLASRLRKQQSLNIDQEEYYFMKMAENSQNQRSKDFLSDYYDQQLSILNKFILAFLLSLFVTFAFFLLQTIKVNSDINKLMDDLEVLDFSQLCFQPVENTLLVIFSLSEYNLYFLMKIITYQQLKQLAQFPSTQILIGYNQVYTNFNLLVQQPLLQHILDDNQLEIYQYTNSSKEETYIMTLRNAFGTLLKFQYDVLIDFKMNGKVNADTAQIYFTFKNYIPLKQIVTDLHKDILDNTMTVVEDDIQIIIALLIVSIVALTLPYLLSYYYFIGIGNQISRYYNIILQLPQGMREVQIFQYKQLVSQINEDYEYIVRYKYKEQRFGNEKSKQSYQRVKVQNRLKFSGLSWKFGYLLLYILILLKSGISFYLNREYLQGYKEVASFYKALSDLSIDISSMYSAREVLYFRTSFPYLNNDTITQLLQIIDQGLNRTKQFLEKQFIYDKVILSDEFQEYYDLLATGDLCSLLTEELQQQTSSFCQLLFNGNMKNGLYSTLTIITNSLQSELNYNQFQVRTSVQFYDLEGPYIISGIVSRLYQSMRNDMHNETESLLKLMNIAGISLLSLLGALILLSKVVIFNRLAKMFEISKKFISFIPIKMLLQDEGMERYIKNLMYKNNLS</sequence>
<feature type="transmembrane region" description="Helical" evidence="1">
    <location>
        <begin position="768"/>
        <end position="788"/>
    </location>
</feature>
<feature type="transmembrane region" description="Helical" evidence="1">
    <location>
        <begin position="161"/>
        <end position="177"/>
    </location>
</feature>
<gene>
    <name evidence="2" type="ORF">POCTA_138.1.T0210051</name>
</gene>
<evidence type="ECO:0000313" key="2">
    <source>
        <dbReference type="EMBL" id="CAD8148307.1"/>
    </source>
</evidence>
<protein>
    <submittedName>
        <fullName evidence="2">Uncharacterized protein</fullName>
    </submittedName>
</protein>
<dbReference type="OMA" id="REHHNSI"/>
<feature type="transmembrane region" description="Helical" evidence="1">
    <location>
        <begin position="1068"/>
        <end position="1087"/>
    </location>
</feature>
<dbReference type="Proteomes" id="UP000683925">
    <property type="component" value="Unassembled WGS sequence"/>
</dbReference>
<evidence type="ECO:0000256" key="1">
    <source>
        <dbReference type="SAM" id="Phobius"/>
    </source>
</evidence>
<feature type="transmembrane region" description="Helical" evidence="1">
    <location>
        <begin position="1271"/>
        <end position="1294"/>
    </location>
</feature>
<keyword evidence="1" id="KW-0812">Transmembrane</keyword>
<comment type="caution">
    <text evidence="2">The sequence shown here is derived from an EMBL/GenBank/DDBJ whole genome shotgun (WGS) entry which is preliminary data.</text>
</comment>
<organism evidence="2 3">
    <name type="scientific">Paramecium octaurelia</name>
    <dbReference type="NCBI Taxonomy" id="43137"/>
    <lineage>
        <taxon>Eukaryota</taxon>
        <taxon>Sar</taxon>
        <taxon>Alveolata</taxon>
        <taxon>Ciliophora</taxon>
        <taxon>Intramacronucleata</taxon>
        <taxon>Oligohymenophorea</taxon>
        <taxon>Peniculida</taxon>
        <taxon>Parameciidae</taxon>
        <taxon>Paramecium</taxon>
    </lineage>
</organism>
<dbReference type="EMBL" id="CAJJDP010000021">
    <property type="protein sequence ID" value="CAD8148307.1"/>
    <property type="molecule type" value="Genomic_DNA"/>
</dbReference>
<keyword evidence="3" id="KW-1185">Reference proteome</keyword>
<keyword evidence="1" id="KW-0472">Membrane</keyword>
<reference evidence="2" key="1">
    <citation type="submission" date="2021-01" db="EMBL/GenBank/DDBJ databases">
        <authorList>
            <consortium name="Genoscope - CEA"/>
            <person name="William W."/>
        </authorList>
    </citation>
    <scope>NUCLEOTIDE SEQUENCE</scope>
</reference>
<accession>A0A8S1T9I4</accession>
<dbReference type="OrthoDB" id="305161at2759"/>